<dbReference type="EMBL" id="MCFI01000001">
    <property type="protein sequence ID" value="ORY87770.1"/>
    <property type="molecule type" value="Genomic_DNA"/>
</dbReference>
<dbReference type="FunFam" id="3.40.30.10:FF:000013">
    <property type="entry name" value="Blast:Protein SCO1 homolog, mitochondrial"/>
    <property type="match status" value="1"/>
</dbReference>
<reference evidence="6 7" key="1">
    <citation type="submission" date="2016-07" db="EMBL/GenBank/DDBJ databases">
        <title>Pervasive Adenine N6-methylation of Active Genes in Fungi.</title>
        <authorList>
            <consortium name="DOE Joint Genome Institute"/>
            <person name="Mondo S.J."/>
            <person name="Dannebaum R.O."/>
            <person name="Kuo R.C."/>
            <person name="Labutti K."/>
            <person name="Haridas S."/>
            <person name="Kuo A."/>
            <person name="Salamov A."/>
            <person name="Ahrendt S.R."/>
            <person name="Lipzen A."/>
            <person name="Sullivan W."/>
            <person name="Andreopoulos W.B."/>
            <person name="Clum A."/>
            <person name="Lindquist E."/>
            <person name="Daum C."/>
            <person name="Ramamoorthy G.K."/>
            <person name="Gryganskyi A."/>
            <person name="Culley D."/>
            <person name="Magnuson J.K."/>
            <person name="James T.Y."/>
            <person name="O'Malley M.A."/>
            <person name="Stajich J.E."/>
            <person name="Spatafora J.W."/>
            <person name="Visel A."/>
            <person name="Grigoriev I.V."/>
        </authorList>
    </citation>
    <scope>NUCLEOTIDE SEQUENCE [LARGE SCALE GENOMIC DNA]</scope>
    <source>
        <strain evidence="6 7">12-1054</strain>
    </source>
</reference>
<keyword evidence="2" id="KW-0479">Metal-binding</keyword>
<comment type="caution">
    <text evidence="6">The sequence shown here is derived from an EMBL/GenBank/DDBJ whole genome shotgun (WGS) entry which is preliminary data.</text>
</comment>
<gene>
    <name evidence="6" type="ORF">BCR37DRAFT_342421</name>
</gene>
<sequence>MGVIQLPTHTLTRLRSGPSPDAPSSSFLSEPSRSTLPSLSSLSSPPRETASLHNFSASGYIASARIAATSSPSCKVSSSRPVQAKNQSKPAGRLVLRRTFTCERPRLQIRQPAEVKEKARVGPFSVTSAALFVATALILGLYFNSERKRVKVQQAMESQKPVGKPRIGGPYSLIDHNGKGVSEKDYLGLYTLIYFGFTRCPDICPEELDKMTLVLKDVNQGTKRVQPLFITCDPARDTPEELKEYLSEFDPDIIGLTGDYEAIKSVCKAFRVYFSTPKEVKSGEDYLVDHSIFFYLMDPEGQFVDAFGRNYTAEQAAKRMKEYIQDWAPRTPAV</sequence>
<name>A0A1Y2FUT9_PROLT</name>
<keyword evidence="2" id="KW-0186">Copper</keyword>
<evidence type="ECO:0000256" key="3">
    <source>
        <dbReference type="PIRSR" id="PIRSR603782-2"/>
    </source>
</evidence>
<dbReference type="RefSeq" id="XP_040728265.1">
    <property type="nucleotide sequence ID" value="XM_040867430.1"/>
</dbReference>
<evidence type="ECO:0000256" key="5">
    <source>
        <dbReference type="SAM" id="Phobius"/>
    </source>
</evidence>
<dbReference type="GeneID" id="63784029"/>
<dbReference type="InterPro" id="IPR036249">
    <property type="entry name" value="Thioredoxin-like_sf"/>
</dbReference>
<dbReference type="OMA" id="MLYFRVE"/>
<dbReference type="OrthoDB" id="270009at2759"/>
<dbReference type="GO" id="GO:0033617">
    <property type="term" value="P:mitochondrial respiratory chain complex IV assembly"/>
    <property type="evidence" value="ECO:0007669"/>
    <property type="project" value="TreeGrafter"/>
</dbReference>
<dbReference type="Proteomes" id="UP000193685">
    <property type="component" value="Unassembled WGS sequence"/>
</dbReference>
<feature type="binding site" evidence="2">
    <location>
        <position position="204"/>
    </location>
    <ligand>
        <name>Cu cation</name>
        <dbReference type="ChEBI" id="CHEBI:23378"/>
    </ligand>
</feature>
<feature type="transmembrane region" description="Helical" evidence="5">
    <location>
        <begin position="121"/>
        <end position="143"/>
    </location>
</feature>
<feature type="disulfide bond" description="Redox-active" evidence="3">
    <location>
        <begin position="200"/>
        <end position="204"/>
    </location>
</feature>
<dbReference type="CDD" id="cd02968">
    <property type="entry name" value="SCO"/>
    <property type="match status" value="1"/>
</dbReference>
<dbReference type="PANTHER" id="PTHR12151">
    <property type="entry name" value="ELECTRON TRANSPORT PROTIN SCO1/SENC FAMILY MEMBER"/>
    <property type="match status" value="1"/>
</dbReference>
<keyword evidence="5" id="KW-0472">Membrane</keyword>
<dbReference type="Gene3D" id="3.40.30.10">
    <property type="entry name" value="Glutaredoxin"/>
    <property type="match status" value="1"/>
</dbReference>
<keyword evidence="5" id="KW-1133">Transmembrane helix</keyword>
<keyword evidence="3" id="KW-1015">Disulfide bond</keyword>
<evidence type="ECO:0000256" key="2">
    <source>
        <dbReference type="PIRSR" id="PIRSR603782-1"/>
    </source>
</evidence>
<dbReference type="GO" id="GO:0005739">
    <property type="term" value="C:mitochondrion"/>
    <property type="evidence" value="ECO:0007669"/>
    <property type="project" value="GOC"/>
</dbReference>
<evidence type="ECO:0000313" key="6">
    <source>
        <dbReference type="EMBL" id="ORY87770.1"/>
    </source>
</evidence>
<feature type="binding site" evidence="2">
    <location>
        <position position="200"/>
    </location>
    <ligand>
        <name>Cu cation</name>
        <dbReference type="ChEBI" id="CHEBI:23378"/>
    </ligand>
</feature>
<keyword evidence="5" id="KW-0812">Transmembrane</keyword>
<organism evidence="6 7">
    <name type="scientific">Protomyces lactucae-debilis</name>
    <dbReference type="NCBI Taxonomy" id="2754530"/>
    <lineage>
        <taxon>Eukaryota</taxon>
        <taxon>Fungi</taxon>
        <taxon>Dikarya</taxon>
        <taxon>Ascomycota</taxon>
        <taxon>Taphrinomycotina</taxon>
        <taxon>Taphrinomycetes</taxon>
        <taxon>Taphrinales</taxon>
        <taxon>Protomycetaceae</taxon>
        <taxon>Protomyces</taxon>
    </lineage>
</organism>
<keyword evidence="7" id="KW-1185">Reference proteome</keyword>
<proteinExistence type="inferred from homology"/>
<dbReference type="GO" id="GO:0005507">
    <property type="term" value="F:copper ion binding"/>
    <property type="evidence" value="ECO:0007669"/>
    <property type="project" value="UniProtKB-ARBA"/>
</dbReference>
<feature type="binding site" evidence="2">
    <location>
        <position position="290"/>
    </location>
    <ligand>
        <name>Cu cation</name>
        <dbReference type="ChEBI" id="CHEBI:23378"/>
    </ligand>
</feature>
<evidence type="ECO:0000313" key="7">
    <source>
        <dbReference type="Proteomes" id="UP000193685"/>
    </source>
</evidence>
<dbReference type="AlphaFoldDB" id="A0A1Y2FUT9"/>
<comment type="similarity">
    <text evidence="1">Belongs to the SCO1/2 family.</text>
</comment>
<accession>A0A1Y2FUT9</accession>
<evidence type="ECO:0000256" key="4">
    <source>
        <dbReference type="SAM" id="MobiDB-lite"/>
    </source>
</evidence>
<dbReference type="GO" id="GO:0045454">
    <property type="term" value="P:cell redox homeostasis"/>
    <property type="evidence" value="ECO:0007669"/>
    <property type="project" value="UniProtKB-ARBA"/>
</dbReference>
<dbReference type="SUPFAM" id="SSF52833">
    <property type="entry name" value="Thioredoxin-like"/>
    <property type="match status" value="1"/>
</dbReference>
<dbReference type="InterPro" id="IPR003782">
    <property type="entry name" value="SCO1/SenC"/>
</dbReference>
<feature type="compositionally biased region" description="Low complexity" evidence="4">
    <location>
        <begin position="24"/>
        <end position="48"/>
    </location>
</feature>
<protein>
    <submittedName>
        <fullName evidence="6">SCO1/SenC-domain-containing protein</fullName>
    </submittedName>
</protein>
<dbReference type="PANTHER" id="PTHR12151:SF5">
    <property type="entry name" value="AT19154P"/>
    <property type="match status" value="1"/>
</dbReference>
<feature type="region of interest" description="Disordered" evidence="4">
    <location>
        <begin position="1"/>
        <end position="48"/>
    </location>
</feature>
<dbReference type="Pfam" id="PF02630">
    <property type="entry name" value="SCO1-SenC"/>
    <property type="match status" value="1"/>
</dbReference>
<dbReference type="STRING" id="56484.A0A1Y2FUT9"/>
<evidence type="ECO:0000256" key="1">
    <source>
        <dbReference type="ARBA" id="ARBA00010996"/>
    </source>
</evidence>